<dbReference type="InterPro" id="IPR057621">
    <property type="entry name" value="Khk_prokaryotic"/>
</dbReference>
<dbReference type="Gene3D" id="3.40.1190.20">
    <property type="match status" value="1"/>
</dbReference>
<dbReference type="Proteomes" id="UP001500194">
    <property type="component" value="Unassembled WGS sequence"/>
</dbReference>
<dbReference type="EMBL" id="BAAADU010000002">
    <property type="protein sequence ID" value="GAA0654531.1"/>
    <property type="molecule type" value="Genomic_DNA"/>
</dbReference>
<name>A0AAV3T479_9EURY</name>
<keyword evidence="2" id="KW-1185">Reference proteome</keyword>
<sequence length="338" mass="36046">MDERTGRLADARGVLDASVTATALPDGSVDRRYTVEDRAGAVRSRESFGRRIAAGEAKSFYVEHQTTDPGGQAVNAALQFHALADDLTLAGHLDHDIFETLPFDAYSMGAPAHVDIYEFESDAVMLTEESTGIETWRFETLERALGPRLDDALAADAVVWTNWASFPHATDALRELRERDPDGGVLVLDPGDVTVIDPATVPGFADAVSALTDRYEVVVSANRGEAEFLADALDTSFDDDASLASGVRDALGADAFVIHEVEHAVAATRDVLAFVPNEPTSDPVRFTGAGDRFSAGLAHARAADGSWVESLALANACAAHYAIRGETADPDALRAFID</sequence>
<evidence type="ECO:0000313" key="2">
    <source>
        <dbReference type="Proteomes" id="UP001500194"/>
    </source>
</evidence>
<comment type="caution">
    <text evidence="1">The sequence shown here is derived from an EMBL/GenBank/DDBJ whole genome shotgun (WGS) entry which is preliminary data.</text>
</comment>
<protein>
    <recommendedName>
        <fullName evidence="3">Carbohydrate kinase PfkB domain-containing protein</fullName>
    </recommendedName>
</protein>
<dbReference type="Pfam" id="PF25270">
    <property type="entry name" value="Khk"/>
    <property type="match status" value="1"/>
</dbReference>
<gene>
    <name evidence="1" type="ORF">GCM10009019_17690</name>
</gene>
<dbReference type="InterPro" id="IPR029056">
    <property type="entry name" value="Ribokinase-like"/>
</dbReference>
<evidence type="ECO:0000313" key="1">
    <source>
        <dbReference type="EMBL" id="GAA0654531.1"/>
    </source>
</evidence>
<dbReference type="AlphaFoldDB" id="A0AAV3T479"/>
<dbReference type="SUPFAM" id="SSF53613">
    <property type="entry name" value="Ribokinase-like"/>
    <property type="match status" value="1"/>
</dbReference>
<dbReference type="RefSeq" id="WP_227260419.1">
    <property type="nucleotide sequence ID" value="NZ_BAAADU010000002.1"/>
</dbReference>
<proteinExistence type="predicted"/>
<evidence type="ECO:0008006" key="3">
    <source>
        <dbReference type="Google" id="ProtNLM"/>
    </source>
</evidence>
<reference evidence="1 2" key="1">
    <citation type="journal article" date="2019" name="Int. J. Syst. Evol. Microbiol.">
        <title>The Global Catalogue of Microorganisms (GCM) 10K type strain sequencing project: providing services to taxonomists for standard genome sequencing and annotation.</title>
        <authorList>
            <consortium name="The Broad Institute Genomics Platform"/>
            <consortium name="The Broad Institute Genome Sequencing Center for Infectious Disease"/>
            <person name="Wu L."/>
            <person name="Ma J."/>
        </authorList>
    </citation>
    <scope>NUCLEOTIDE SEQUENCE [LARGE SCALE GENOMIC DNA]</scope>
    <source>
        <strain evidence="1 2">JCM 16327</strain>
    </source>
</reference>
<organism evidence="1 2">
    <name type="scientific">Salarchaeum japonicum</name>
    <dbReference type="NCBI Taxonomy" id="555573"/>
    <lineage>
        <taxon>Archaea</taxon>
        <taxon>Methanobacteriati</taxon>
        <taxon>Methanobacteriota</taxon>
        <taxon>Stenosarchaea group</taxon>
        <taxon>Halobacteria</taxon>
        <taxon>Halobacteriales</taxon>
        <taxon>Halobacteriaceae</taxon>
    </lineage>
</organism>
<dbReference type="GeneID" id="68573554"/>
<accession>A0AAV3T479</accession>